<sequence>MYSVTISPEDSVVTRTASERGDTHWVTPRCGCHLPQTGGWVLGHLWAVSPPRAALASLGGWPPTCPAPRCSTACYSPVPIMPTRFPLRPGPRGAGPRCWPGGFWSDVQPPWYIFSEGTQLTVTGGPKSAPSVTLFPPSSEELSTNRATVVCLISDFYPSNLTVVWKANG</sequence>
<evidence type="ECO:0000313" key="5">
    <source>
        <dbReference type="Proteomes" id="UP000694387"/>
    </source>
</evidence>
<reference evidence="4" key="3">
    <citation type="submission" date="2025-09" db="UniProtKB">
        <authorList>
            <consortium name="Ensembl"/>
        </authorList>
    </citation>
    <scope>IDENTIFICATION</scope>
</reference>
<dbReference type="PANTHER" id="PTHR19944:SF98">
    <property type="entry name" value="IG-LIKE DOMAIN-CONTAINING PROTEIN"/>
    <property type="match status" value="1"/>
</dbReference>
<keyword evidence="1" id="KW-1015">Disulfide bond</keyword>
<keyword evidence="5" id="KW-1185">Reference proteome</keyword>
<keyword evidence="2" id="KW-0393">Immunoglobulin domain</keyword>
<dbReference type="Gene3D" id="2.60.40.10">
    <property type="entry name" value="Immunoglobulins"/>
    <property type="match status" value="1"/>
</dbReference>
<dbReference type="PANTHER" id="PTHR19944">
    <property type="entry name" value="MHC CLASS II-RELATED"/>
    <property type="match status" value="1"/>
</dbReference>
<dbReference type="GeneTree" id="ENSGT00940000153307"/>
<dbReference type="InterPro" id="IPR013783">
    <property type="entry name" value="Ig-like_fold"/>
</dbReference>
<evidence type="ECO:0000256" key="1">
    <source>
        <dbReference type="ARBA" id="ARBA00023157"/>
    </source>
</evidence>
<dbReference type="InterPro" id="IPR007110">
    <property type="entry name" value="Ig-like_dom"/>
</dbReference>
<name>A0A9L0JDA5_EQUAS</name>
<dbReference type="SUPFAM" id="SSF48726">
    <property type="entry name" value="Immunoglobulin"/>
    <property type="match status" value="1"/>
</dbReference>
<protein>
    <recommendedName>
        <fullName evidence="3">Ig-like domain-containing protein</fullName>
    </recommendedName>
</protein>
<reference evidence="4 5" key="1">
    <citation type="journal article" date="2020" name="Nat. Commun.">
        <title>Donkey genomes provide new insights into domestication and selection for coat color.</title>
        <authorList>
            <person name="Wang"/>
            <person name="C."/>
            <person name="Li"/>
            <person name="H."/>
            <person name="Guo"/>
            <person name="Y."/>
            <person name="Huang"/>
            <person name="J."/>
            <person name="Sun"/>
            <person name="Y."/>
            <person name="Min"/>
            <person name="J."/>
            <person name="Wang"/>
            <person name="J."/>
            <person name="Fang"/>
            <person name="X."/>
            <person name="Zhao"/>
            <person name="Z."/>
            <person name="Wang"/>
            <person name="S."/>
            <person name="Zhang"/>
            <person name="Y."/>
            <person name="Liu"/>
            <person name="Q."/>
            <person name="Jiang"/>
            <person name="Q."/>
            <person name="Wang"/>
            <person name="X."/>
            <person name="Guo"/>
            <person name="Y."/>
            <person name="Yang"/>
            <person name="C."/>
            <person name="Wang"/>
            <person name="Y."/>
            <person name="Tian"/>
            <person name="F."/>
            <person name="Zhuang"/>
            <person name="G."/>
            <person name="Fan"/>
            <person name="Y."/>
            <person name="Gao"/>
            <person name="Q."/>
            <person name="Li"/>
            <person name="Y."/>
            <person name="Ju"/>
            <person name="Z."/>
            <person name="Li"/>
            <person name="J."/>
            <person name="Li"/>
            <person name="R."/>
            <person name="Hou"/>
            <person name="M."/>
            <person name="Yang"/>
            <person name="G."/>
            <person name="Liu"/>
            <person name="G."/>
            <person name="Liu"/>
            <person name="W."/>
            <person name="Guo"/>
            <person name="J."/>
            <person name="Pan"/>
            <person name="S."/>
            <person name="Fan"/>
            <person name="G."/>
            <person name="Zhang"/>
            <person name="W."/>
            <person name="Zhang"/>
            <person name="R."/>
            <person name="Yu"/>
            <person name="J."/>
            <person name="Zhang"/>
            <person name="X."/>
            <person name="Yin"/>
            <person name="Q."/>
            <person name="Ji"/>
            <person name="C."/>
            <person name="Jin"/>
            <person name="Y."/>
            <person name="Yue"/>
            <person name="G."/>
            <person name="Liu"/>
            <person name="M."/>
            <person name="Xu"/>
            <person name="J."/>
            <person name="Liu"/>
            <person name="S."/>
            <person name="Jordana"/>
            <person name="J."/>
            <person name="Noce"/>
            <person name="A."/>
            <person name="Amills"/>
            <person name="M."/>
            <person name="Wu"/>
            <person name="D.D."/>
            <person name="Li"/>
            <person name="S."/>
            <person name="Zhou"/>
            <person name="X. and Zhong"/>
            <person name="J."/>
        </authorList>
    </citation>
    <scope>NUCLEOTIDE SEQUENCE [LARGE SCALE GENOMIC DNA]</scope>
</reference>
<dbReference type="Ensembl" id="ENSEAST00005045963.1">
    <property type="protein sequence ID" value="ENSEASP00005050338.1"/>
    <property type="gene ID" value="ENSEASG00005031700.1"/>
</dbReference>
<accession>A0A9L0JDA5</accession>
<proteinExistence type="predicted"/>
<organism evidence="4 5">
    <name type="scientific">Equus asinus</name>
    <name type="common">Donkey</name>
    <name type="synonym">Equus africanus asinus</name>
    <dbReference type="NCBI Taxonomy" id="9793"/>
    <lineage>
        <taxon>Eukaryota</taxon>
        <taxon>Metazoa</taxon>
        <taxon>Chordata</taxon>
        <taxon>Craniata</taxon>
        <taxon>Vertebrata</taxon>
        <taxon>Euteleostomi</taxon>
        <taxon>Mammalia</taxon>
        <taxon>Eutheria</taxon>
        <taxon>Laurasiatheria</taxon>
        <taxon>Perissodactyla</taxon>
        <taxon>Equidae</taxon>
        <taxon>Equus</taxon>
    </lineage>
</organism>
<dbReference type="Proteomes" id="UP000694387">
    <property type="component" value="Chromosome 20"/>
</dbReference>
<dbReference type="InterPro" id="IPR003597">
    <property type="entry name" value="Ig_C1-set"/>
</dbReference>
<dbReference type="InterPro" id="IPR050160">
    <property type="entry name" value="MHC/Immunoglobulin"/>
</dbReference>
<reference evidence="4" key="2">
    <citation type="submission" date="2025-08" db="UniProtKB">
        <authorList>
            <consortium name="Ensembl"/>
        </authorList>
    </citation>
    <scope>IDENTIFICATION</scope>
</reference>
<evidence type="ECO:0000256" key="2">
    <source>
        <dbReference type="ARBA" id="ARBA00023319"/>
    </source>
</evidence>
<evidence type="ECO:0000313" key="4">
    <source>
        <dbReference type="Ensembl" id="ENSEASP00005050338.1"/>
    </source>
</evidence>
<dbReference type="InterPro" id="IPR036179">
    <property type="entry name" value="Ig-like_dom_sf"/>
</dbReference>
<dbReference type="PROSITE" id="PS50835">
    <property type="entry name" value="IG_LIKE"/>
    <property type="match status" value="1"/>
</dbReference>
<dbReference type="Pfam" id="PF07654">
    <property type="entry name" value="C1-set"/>
    <property type="match status" value="1"/>
</dbReference>
<evidence type="ECO:0000259" key="3">
    <source>
        <dbReference type="PROSITE" id="PS50835"/>
    </source>
</evidence>
<dbReference type="AlphaFoldDB" id="A0A9L0JDA5"/>
<feature type="domain" description="Ig-like" evidence="3">
    <location>
        <begin position="130"/>
        <end position="169"/>
    </location>
</feature>